<evidence type="ECO:0000256" key="2">
    <source>
        <dbReference type="ARBA" id="ARBA00022748"/>
    </source>
</evidence>
<dbReference type="SMART" id="SM00028">
    <property type="entry name" value="TPR"/>
    <property type="match status" value="2"/>
</dbReference>
<dbReference type="PANTHER" id="PTHR47870">
    <property type="entry name" value="CYTOCHROME C-TYPE BIOGENESIS PROTEIN CCMH"/>
    <property type="match status" value="1"/>
</dbReference>
<dbReference type="InterPro" id="IPR011990">
    <property type="entry name" value="TPR-like_helical_dom_sf"/>
</dbReference>
<evidence type="ECO:0000313" key="6">
    <source>
        <dbReference type="Proteomes" id="UP001597314"/>
    </source>
</evidence>
<dbReference type="Proteomes" id="UP001597314">
    <property type="component" value="Unassembled WGS sequence"/>
</dbReference>
<evidence type="ECO:0000256" key="4">
    <source>
        <dbReference type="SAM" id="MobiDB-lite"/>
    </source>
</evidence>
<feature type="compositionally biased region" description="Low complexity" evidence="4">
    <location>
        <begin position="377"/>
        <end position="392"/>
    </location>
</feature>
<dbReference type="EMBL" id="JBHUIW010000017">
    <property type="protein sequence ID" value="MFD2183420.1"/>
    <property type="molecule type" value="Genomic_DNA"/>
</dbReference>
<protein>
    <submittedName>
        <fullName evidence="5">C-type cytochrome biogenesis protein CcmI</fullName>
    </submittedName>
</protein>
<keyword evidence="2" id="KW-0201">Cytochrome c-type biogenesis</keyword>
<feature type="compositionally biased region" description="Low complexity" evidence="4">
    <location>
        <begin position="413"/>
        <end position="430"/>
    </location>
</feature>
<dbReference type="PANTHER" id="PTHR47870:SF1">
    <property type="entry name" value="CYTOCHROME C-TYPE BIOGENESIS PROTEIN CCMH"/>
    <property type="match status" value="1"/>
</dbReference>
<dbReference type="InterPro" id="IPR051263">
    <property type="entry name" value="C-type_cytochrome_biogenesis"/>
</dbReference>
<evidence type="ECO:0000313" key="5">
    <source>
        <dbReference type="EMBL" id="MFD2183420.1"/>
    </source>
</evidence>
<gene>
    <name evidence="5" type="primary">ccmI</name>
    <name evidence="5" type="ORF">ACFSOX_14780</name>
</gene>
<sequence length="521" mass="53784">MTLSLLLALMTAAALGAALWPLVRRTGPGRGGDDAAVYRDQLDEIERDLSLGAIGPAEAEAARVEVSRRLIAAAAAAASARPASPSGGASAARKASAAVLVALPLAGLGWYLVTGSPEMPAQPLAERLARLHAGKSGETDQNAAMVAMVPKVEAHLRSNPEDGRGWAVLAPAYMRLERFDDAVKAYRNAIRLLGETGDRVADLGEALTGQAGGIVTPAAKAQFERALVIDREHVSAAYYLGLAAQQAGRPDEARTIWQGLLARAPADAPWTGFVKTALSQLDRGNVAAPGGVPDDVPQALTEDQKAMVRGMLAQLAARLEKDGSDVDGWLRLIRSHMVMRDLDRARAALADARRALAGMPDRLVRLEAEAKPLRLDAGASTTPAAPVSPAGPRVGAPAQGTGIALPSLPAPARPGTASGSGPAAGEQSASAGGGADYDETMRGLIERLAKKLAADGSDVDGWLRLVRTHVALGERERATAAAADARRALAGAPEKLARIDAVAKELGISEPRPASGSGVLQ</sequence>
<dbReference type="RefSeq" id="WP_378478579.1">
    <property type="nucleotide sequence ID" value="NZ_JBHUIW010000017.1"/>
</dbReference>
<dbReference type="PROSITE" id="PS50005">
    <property type="entry name" value="TPR"/>
    <property type="match status" value="1"/>
</dbReference>
<dbReference type="Gene3D" id="1.25.40.10">
    <property type="entry name" value="Tetratricopeptide repeat domain"/>
    <property type="match status" value="1"/>
</dbReference>
<proteinExistence type="predicted"/>
<feature type="region of interest" description="Disordered" evidence="4">
    <location>
        <begin position="375"/>
        <end position="435"/>
    </location>
</feature>
<dbReference type="SUPFAM" id="SSF48452">
    <property type="entry name" value="TPR-like"/>
    <property type="match status" value="1"/>
</dbReference>
<evidence type="ECO:0000256" key="3">
    <source>
        <dbReference type="PROSITE-ProRule" id="PRU00339"/>
    </source>
</evidence>
<organism evidence="5 6">
    <name type="scientific">Rhodoplanes azumiensis</name>
    <dbReference type="NCBI Taxonomy" id="1897628"/>
    <lineage>
        <taxon>Bacteria</taxon>
        <taxon>Pseudomonadati</taxon>
        <taxon>Pseudomonadota</taxon>
        <taxon>Alphaproteobacteria</taxon>
        <taxon>Hyphomicrobiales</taxon>
        <taxon>Nitrobacteraceae</taxon>
        <taxon>Rhodoplanes</taxon>
    </lineage>
</organism>
<dbReference type="InterPro" id="IPR019734">
    <property type="entry name" value="TPR_rpt"/>
</dbReference>
<feature type="repeat" description="TPR" evidence="3">
    <location>
        <begin position="163"/>
        <end position="196"/>
    </location>
</feature>
<name>A0ABW5AML7_9BRAD</name>
<evidence type="ECO:0000256" key="1">
    <source>
        <dbReference type="ARBA" id="ARBA00004196"/>
    </source>
</evidence>
<comment type="subcellular location">
    <subcellularLocation>
        <location evidence="1">Cell envelope</location>
    </subcellularLocation>
</comment>
<keyword evidence="6" id="KW-1185">Reference proteome</keyword>
<dbReference type="InterPro" id="IPR017560">
    <property type="entry name" value="Cyt_c_biogenesis_CcmI"/>
</dbReference>
<accession>A0ABW5AML7</accession>
<keyword evidence="3" id="KW-0802">TPR repeat</keyword>
<dbReference type="NCBIfam" id="TIGR03142">
    <property type="entry name" value="cytochro_ccmI"/>
    <property type="match status" value="1"/>
</dbReference>
<comment type="caution">
    <text evidence="5">The sequence shown here is derived from an EMBL/GenBank/DDBJ whole genome shotgun (WGS) entry which is preliminary data.</text>
</comment>
<reference evidence="6" key="1">
    <citation type="journal article" date="2019" name="Int. J. Syst. Evol. Microbiol.">
        <title>The Global Catalogue of Microorganisms (GCM) 10K type strain sequencing project: providing services to taxonomists for standard genome sequencing and annotation.</title>
        <authorList>
            <consortium name="The Broad Institute Genomics Platform"/>
            <consortium name="The Broad Institute Genome Sequencing Center for Infectious Disease"/>
            <person name="Wu L."/>
            <person name="Ma J."/>
        </authorList>
    </citation>
    <scope>NUCLEOTIDE SEQUENCE [LARGE SCALE GENOMIC DNA]</scope>
    <source>
        <strain evidence="6">CGMCC 1.6774</strain>
    </source>
</reference>